<dbReference type="Proteomes" id="UP000198647">
    <property type="component" value="Unassembled WGS sequence"/>
</dbReference>
<protein>
    <submittedName>
        <fullName evidence="3">Peptidoglycan L-alanyl-D-glutamate endopeptidase CwlK</fullName>
    </submittedName>
</protein>
<dbReference type="Gene3D" id="3.30.1380.10">
    <property type="match status" value="1"/>
</dbReference>
<dbReference type="Gene3D" id="1.10.101.10">
    <property type="entry name" value="PGBD-like superfamily/PGBD"/>
    <property type="match status" value="1"/>
</dbReference>
<evidence type="ECO:0000313" key="3">
    <source>
        <dbReference type="EMBL" id="SDX96513.1"/>
    </source>
</evidence>
<evidence type="ECO:0000259" key="2">
    <source>
        <dbReference type="Pfam" id="PF13539"/>
    </source>
</evidence>
<evidence type="ECO:0000259" key="1">
    <source>
        <dbReference type="Pfam" id="PF01471"/>
    </source>
</evidence>
<dbReference type="InterPro" id="IPR009045">
    <property type="entry name" value="Zn_M74/Hedgehog-like"/>
</dbReference>
<dbReference type="InterPro" id="IPR036366">
    <property type="entry name" value="PGBDSf"/>
</dbReference>
<feature type="domain" description="Peptidase M15C" evidence="2">
    <location>
        <begin position="83"/>
        <end position="143"/>
    </location>
</feature>
<dbReference type="SUPFAM" id="SSF47090">
    <property type="entry name" value="PGBD-like"/>
    <property type="match status" value="1"/>
</dbReference>
<comment type="caution">
    <text evidence="3">The sequence shown here is derived from an EMBL/GenBank/DDBJ whole genome shotgun (WGS) entry which is preliminary data.</text>
</comment>
<gene>
    <name evidence="3" type="ORF">SAMN04488081_1743</name>
</gene>
<feature type="domain" description="Peptidoglycan binding-like" evidence="1">
    <location>
        <begin position="185"/>
        <end position="220"/>
    </location>
</feature>
<dbReference type="Pfam" id="PF01471">
    <property type="entry name" value="PG_binding_1"/>
    <property type="match status" value="1"/>
</dbReference>
<keyword evidence="4" id="KW-1185">Reference proteome</keyword>
<dbReference type="InterPro" id="IPR002477">
    <property type="entry name" value="Peptidoglycan-bd-like"/>
</dbReference>
<dbReference type="InterPro" id="IPR039561">
    <property type="entry name" value="Peptidase_M15C"/>
</dbReference>
<dbReference type="EMBL" id="FNOS01000004">
    <property type="protein sequence ID" value="SDX96513.1"/>
    <property type="molecule type" value="Genomic_DNA"/>
</dbReference>
<dbReference type="Pfam" id="PF13539">
    <property type="entry name" value="Peptidase_M15_4"/>
    <property type="match status" value="1"/>
</dbReference>
<reference evidence="3 4" key="1">
    <citation type="submission" date="2016-10" db="EMBL/GenBank/DDBJ databases">
        <authorList>
            <person name="Varghese N."/>
            <person name="Submissions S."/>
        </authorList>
    </citation>
    <scope>NUCLEOTIDE SEQUENCE [LARGE SCALE GENOMIC DNA]</scope>
    <source>
        <strain evidence="3 4">DSM 20748</strain>
    </source>
</reference>
<dbReference type="InterPro" id="IPR036365">
    <property type="entry name" value="PGBD-like_sf"/>
</dbReference>
<dbReference type="SUPFAM" id="SSF55166">
    <property type="entry name" value="Hedgehog/DD-peptidase"/>
    <property type="match status" value="1"/>
</dbReference>
<accession>A0A1H3FZJ2</accession>
<name>A0A1H3FZJ2_9BACI</name>
<sequence>MIVSKNELVRRSVRNMGNVDHRIAVFGKKIIAAAYDEGICAQITEGHRSYRRQAELYGQGRSWYRWDGRNYGSRGSIVTHARPGQSIHNYGLAIDFCLVDKSGQQAIWRVDESWRRVASISKDLGFTWGGNWRTFKDYPHLEWTHGMTWKDLASGRGPFDYPGFLIRRGSRGRRVKQVQLELGTAADGIFGPLTEKAAVTFQQKNNIQVDGIIGPQTWNKFYN</sequence>
<evidence type="ECO:0000313" key="4">
    <source>
        <dbReference type="Proteomes" id="UP000198647"/>
    </source>
</evidence>
<proteinExistence type="predicted"/>
<organism evidence="3 4">
    <name type="scientific">Salimicrobium album</name>
    <dbReference type="NCBI Taxonomy" id="50717"/>
    <lineage>
        <taxon>Bacteria</taxon>
        <taxon>Bacillati</taxon>
        <taxon>Bacillota</taxon>
        <taxon>Bacilli</taxon>
        <taxon>Bacillales</taxon>
        <taxon>Bacillaceae</taxon>
        <taxon>Salimicrobium</taxon>
    </lineage>
</organism>
<dbReference type="RefSeq" id="WP_008586955.1">
    <property type="nucleotide sequence ID" value="NZ_FNOS01000004.1"/>
</dbReference>
<dbReference type="CDD" id="cd14845">
    <property type="entry name" value="L-Ala-D-Glu_peptidase_like"/>
    <property type="match status" value="1"/>
</dbReference>